<evidence type="ECO:0008006" key="4">
    <source>
        <dbReference type="Google" id="ProtNLM"/>
    </source>
</evidence>
<keyword evidence="3" id="KW-1185">Reference proteome</keyword>
<evidence type="ECO:0000256" key="1">
    <source>
        <dbReference type="SAM" id="Phobius"/>
    </source>
</evidence>
<evidence type="ECO:0000313" key="3">
    <source>
        <dbReference type="Proteomes" id="UP000095255"/>
    </source>
</evidence>
<accession>A0A1E5L7R8</accession>
<evidence type="ECO:0000313" key="2">
    <source>
        <dbReference type="EMBL" id="OEH86029.1"/>
    </source>
</evidence>
<dbReference type="Proteomes" id="UP000095255">
    <property type="component" value="Unassembled WGS sequence"/>
</dbReference>
<sequence length="64" mass="7012">MVFLQIISVVVIGQFIVFSLDEFKKKDIASLVSILIVFISLGLVLGELLEASERIASLFKKEGG</sequence>
<dbReference type="RefSeq" id="WP_069701630.1">
    <property type="nucleotide sequence ID" value="NZ_MJAT01000009.1"/>
</dbReference>
<proteinExistence type="predicted"/>
<gene>
    <name evidence="2" type="ORF">BHU72_14850</name>
</gene>
<name>A0A1E5L7R8_9FIRM</name>
<dbReference type="AlphaFoldDB" id="A0A1E5L7R8"/>
<comment type="caution">
    <text evidence="2">The sequence shown here is derived from an EMBL/GenBank/DDBJ whole genome shotgun (WGS) entry which is preliminary data.</text>
</comment>
<dbReference type="STRING" id="1390249.BHU72_14850"/>
<reference evidence="2 3" key="1">
    <citation type="submission" date="2016-09" db="EMBL/GenBank/DDBJ databases">
        <title>Desulfuribacillus arsenicus sp. nov., an obligately anaerobic, dissimilatory arsenic- and antimonate-reducing bacterium isolated from anoxic sediments.</title>
        <authorList>
            <person name="Abin C.A."/>
            <person name="Hollibaugh J.T."/>
        </authorList>
    </citation>
    <scope>NUCLEOTIDE SEQUENCE [LARGE SCALE GENOMIC DNA]</scope>
    <source>
        <strain evidence="2 3">MLFW-2</strain>
    </source>
</reference>
<dbReference type="EMBL" id="MJAT01000009">
    <property type="protein sequence ID" value="OEH86029.1"/>
    <property type="molecule type" value="Genomic_DNA"/>
</dbReference>
<feature type="transmembrane region" description="Helical" evidence="1">
    <location>
        <begin position="29"/>
        <end position="49"/>
    </location>
</feature>
<keyword evidence="1" id="KW-0472">Membrane</keyword>
<keyword evidence="1" id="KW-1133">Transmembrane helix</keyword>
<keyword evidence="1" id="KW-0812">Transmembrane</keyword>
<protein>
    <recommendedName>
        <fullName evidence="4">Stage III sporulation protein AC</fullName>
    </recommendedName>
</protein>
<organism evidence="2 3">
    <name type="scientific">Desulfuribacillus stibiiarsenatis</name>
    <dbReference type="NCBI Taxonomy" id="1390249"/>
    <lineage>
        <taxon>Bacteria</taxon>
        <taxon>Bacillati</taxon>
        <taxon>Bacillota</taxon>
        <taxon>Desulfuribacillia</taxon>
        <taxon>Desulfuribacillales</taxon>
        <taxon>Desulfuribacillaceae</taxon>
        <taxon>Desulfuribacillus</taxon>
    </lineage>
</organism>